<evidence type="ECO:0000313" key="3">
    <source>
        <dbReference type="EMBL" id="MBT2159693.1"/>
    </source>
</evidence>
<reference evidence="3 4" key="1">
    <citation type="submission" date="2020-06" db="EMBL/GenBank/DDBJ databases">
        <authorList>
            <person name="Isaeva M.P."/>
            <person name="Chernysheva N.Y."/>
        </authorList>
    </citation>
    <scope>NUCLEOTIDE SEQUENCE [LARGE SCALE GENOMIC DNA]</scope>
    <source>
        <strain evidence="3 4">KMM 6746</strain>
    </source>
</reference>
<dbReference type="EMBL" id="JACATN010000001">
    <property type="protein sequence ID" value="MBT2159693.1"/>
    <property type="molecule type" value="Genomic_DNA"/>
</dbReference>
<comment type="similarity">
    <text evidence="1 2">Belongs to the arylamine N-acetyltransferase family.</text>
</comment>
<proteinExistence type="inferred from homology"/>
<comment type="caution">
    <text evidence="3">The sequence shown here is derived from an EMBL/GenBank/DDBJ whole genome shotgun (WGS) entry which is preliminary data.</text>
</comment>
<gene>
    <name evidence="3" type="ORF">HW347_00370</name>
</gene>
<dbReference type="InterPro" id="IPR038765">
    <property type="entry name" value="Papain-like_cys_pep_sf"/>
</dbReference>
<evidence type="ECO:0000313" key="4">
    <source>
        <dbReference type="Proteomes" id="UP000740413"/>
    </source>
</evidence>
<evidence type="ECO:0000256" key="2">
    <source>
        <dbReference type="RuleBase" id="RU003452"/>
    </source>
</evidence>
<protein>
    <submittedName>
        <fullName evidence="3">Arylamine N-acetyltransferase</fullName>
    </submittedName>
</protein>
<reference evidence="4" key="2">
    <citation type="submission" date="2023-07" db="EMBL/GenBank/DDBJ databases">
        <title>Zobellia barbeyronii sp. nov., a new marine flavobacterium, isolated from green and red algae.</title>
        <authorList>
            <person name="Nedashkovskaya O.I."/>
            <person name="Otstavnykh N."/>
            <person name="Zhukova N."/>
            <person name="Guzev K."/>
            <person name="Chausova V."/>
            <person name="Tekutyeva L."/>
            <person name="Mikhailov V."/>
            <person name="Isaeva M."/>
        </authorList>
    </citation>
    <scope>NUCLEOTIDE SEQUENCE [LARGE SCALE GENOMIC DNA]</scope>
    <source>
        <strain evidence="4">KMM 6746</strain>
    </source>
</reference>
<dbReference type="InterPro" id="IPR001447">
    <property type="entry name" value="Arylamine_N-AcTrfase"/>
</dbReference>
<dbReference type="Proteomes" id="UP000740413">
    <property type="component" value="Unassembled WGS sequence"/>
</dbReference>
<dbReference type="InterPro" id="IPR053710">
    <property type="entry name" value="Arylamine_NAT_domain_sf"/>
</dbReference>
<name>A0ABS5W8B7_9FLAO</name>
<evidence type="ECO:0000256" key="1">
    <source>
        <dbReference type="ARBA" id="ARBA00006547"/>
    </source>
</evidence>
<dbReference type="Pfam" id="PF00797">
    <property type="entry name" value="Acetyltransf_2"/>
    <property type="match status" value="1"/>
</dbReference>
<dbReference type="PANTHER" id="PTHR11786">
    <property type="entry name" value="N-HYDROXYARYLAMINE O-ACETYLTRANSFERASE"/>
    <property type="match status" value="1"/>
</dbReference>
<accession>A0ABS5W8B7</accession>
<sequence>MDIRPYLNRINFTDCPEVNKRVLYDLQKKHLLNIPFENLDIHYGREINLSIAHIYKKIVLDKRGGFCYELNGLFHQLLKEIGFKAKLISARVHVKNEEYSPEYDHMAIIVDLENQDYLVDVGFGKFTLEPLELITNQKITDSLGQFQFDTYKKDYYRVNELKSSDLIPQYIFKTKERKLSEFAKRCAFHQTSDESHFSKKKLISIATNEGRITLNNSQLKITKAGIEEEVKFDESEFETKLKHYFDIEIKKDSY</sequence>
<dbReference type="PRINTS" id="PR01543">
    <property type="entry name" value="ANATRNSFRASE"/>
</dbReference>
<organism evidence="3 4">
    <name type="scientific">Zobellia barbeyronii</name>
    <dbReference type="NCBI Taxonomy" id="2748009"/>
    <lineage>
        <taxon>Bacteria</taxon>
        <taxon>Pseudomonadati</taxon>
        <taxon>Bacteroidota</taxon>
        <taxon>Flavobacteriia</taxon>
        <taxon>Flavobacteriales</taxon>
        <taxon>Flavobacteriaceae</taxon>
        <taxon>Zobellia</taxon>
    </lineage>
</organism>
<dbReference type="SUPFAM" id="SSF54001">
    <property type="entry name" value="Cysteine proteinases"/>
    <property type="match status" value="1"/>
</dbReference>
<keyword evidence="4" id="KW-1185">Reference proteome</keyword>
<dbReference type="PANTHER" id="PTHR11786:SF0">
    <property type="entry name" value="ARYLAMINE N-ACETYLTRANSFERASE 4-RELATED"/>
    <property type="match status" value="1"/>
</dbReference>
<dbReference type="Gene3D" id="3.30.2140.20">
    <property type="match status" value="1"/>
</dbReference>